<reference evidence="1 2" key="1">
    <citation type="submission" date="2017-12" db="EMBL/GenBank/DDBJ databases">
        <title>Comparative genomics of Botrytis spp.</title>
        <authorList>
            <person name="Valero-Jimenez C.A."/>
            <person name="Tapia P."/>
            <person name="Veloso J."/>
            <person name="Silva-Moreno E."/>
            <person name="Staats M."/>
            <person name="Valdes J.H."/>
            <person name="Van Kan J.A.L."/>
        </authorList>
    </citation>
    <scope>NUCLEOTIDE SEQUENCE [LARGE SCALE GENOMIC DNA]</scope>
    <source>
        <strain evidence="1 2">Bt9001</strain>
    </source>
</reference>
<organism evidence="1 2">
    <name type="scientific">Botrytis tulipae</name>
    <dbReference type="NCBI Taxonomy" id="87230"/>
    <lineage>
        <taxon>Eukaryota</taxon>
        <taxon>Fungi</taxon>
        <taxon>Dikarya</taxon>
        <taxon>Ascomycota</taxon>
        <taxon>Pezizomycotina</taxon>
        <taxon>Leotiomycetes</taxon>
        <taxon>Helotiales</taxon>
        <taxon>Sclerotiniaceae</taxon>
        <taxon>Botrytis</taxon>
    </lineage>
</organism>
<evidence type="ECO:0000313" key="1">
    <source>
        <dbReference type="EMBL" id="TGO16660.1"/>
    </source>
</evidence>
<gene>
    <name evidence="1" type="ORF">BTUL_0025g00140</name>
</gene>
<protein>
    <submittedName>
        <fullName evidence="1">Uncharacterized protein</fullName>
    </submittedName>
</protein>
<dbReference type="EMBL" id="PQXH01000025">
    <property type="protein sequence ID" value="TGO16660.1"/>
    <property type="molecule type" value="Genomic_DNA"/>
</dbReference>
<accession>A0A4Z1EYQ7</accession>
<keyword evidence="2" id="KW-1185">Reference proteome</keyword>
<comment type="caution">
    <text evidence="1">The sequence shown here is derived from an EMBL/GenBank/DDBJ whole genome shotgun (WGS) entry which is preliminary data.</text>
</comment>
<sequence>MQLINGNNDSTYSMSNILIALEASHCFVLPIPDFEIQQGIIWDVPLAQNEIWVMRSENLPALIDEYIFWQMRNRNRALERADGLS</sequence>
<dbReference type="Proteomes" id="UP000297777">
    <property type="component" value="Unassembled WGS sequence"/>
</dbReference>
<evidence type="ECO:0000313" key="2">
    <source>
        <dbReference type="Proteomes" id="UP000297777"/>
    </source>
</evidence>
<name>A0A4Z1EYQ7_9HELO</name>
<proteinExistence type="predicted"/>
<dbReference type="AlphaFoldDB" id="A0A4Z1EYQ7"/>